<feature type="domain" description="Dynein heavy chain AAA module D4" evidence="13">
    <location>
        <begin position="755"/>
        <end position="870"/>
    </location>
</feature>
<gene>
    <name evidence="15" type="ORF">ANN_21997</name>
</gene>
<dbReference type="Pfam" id="PF12774">
    <property type="entry name" value="AAA_6"/>
    <property type="match status" value="1"/>
</dbReference>
<keyword evidence="16" id="KW-1185">Reference proteome</keyword>
<dbReference type="Pfam" id="PF12780">
    <property type="entry name" value="AAA_8"/>
    <property type="match status" value="1"/>
</dbReference>
<comment type="caution">
    <text evidence="15">The sequence shown here is derived from an EMBL/GenBank/DDBJ whole genome shotgun (WGS) entry which is preliminary data.</text>
</comment>
<keyword evidence="7" id="KW-0243">Dynein</keyword>
<evidence type="ECO:0000256" key="9">
    <source>
        <dbReference type="ARBA" id="ARBA00023175"/>
    </source>
</evidence>
<organism evidence="15 16">
    <name type="scientific">Periplaneta americana</name>
    <name type="common">American cockroach</name>
    <name type="synonym">Blatta americana</name>
    <dbReference type="NCBI Taxonomy" id="6978"/>
    <lineage>
        <taxon>Eukaryota</taxon>
        <taxon>Metazoa</taxon>
        <taxon>Ecdysozoa</taxon>
        <taxon>Arthropoda</taxon>
        <taxon>Hexapoda</taxon>
        <taxon>Insecta</taxon>
        <taxon>Pterygota</taxon>
        <taxon>Neoptera</taxon>
        <taxon>Polyneoptera</taxon>
        <taxon>Dictyoptera</taxon>
        <taxon>Blattodea</taxon>
        <taxon>Blattoidea</taxon>
        <taxon>Blattidae</taxon>
        <taxon>Blattinae</taxon>
        <taxon>Periplaneta</taxon>
    </lineage>
</organism>
<feature type="chain" id="PRO_5046538328" evidence="11">
    <location>
        <begin position="19"/>
        <end position="870"/>
    </location>
</feature>
<dbReference type="InterPro" id="IPR035699">
    <property type="entry name" value="AAA_6"/>
</dbReference>
<comment type="similarity">
    <text evidence="2">Belongs to the dynein heavy chain family.</text>
</comment>
<keyword evidence="4" id="KW-0493">Microtubule</keyword>
<dbReference type="Gene3D" id="1.10.472.130">
    <property type="match status" value="1"/>
</dbReference>
<dbReference type="Pfam" id="PF17852">
    <property type="entry name" value="Dynein_AAA_lid"/>
    <property type="match status" value="1"/>
</dbReference>
<dbReference type="InterPro" id="IPR024317">
    <property type="entry name" value="Dynein_heavy_chain_D4_dom"/>
</dbReference>
<reference evidence="15 16" key="1">
    <citation type="journal article" date="2022" name="Allergy">
        <title>Genome assembly and annotation of Periplaneta americana reveal a comprehensive cockroach allergen profile.</title>
        <authorList>
            <person name="Wang L."/>
            <person name="Xiong Q."/>
            <person name="Saelim N."/>
            <person name="Wang L."/>
            <person name="Nong W."/>
            <person name="Wan A.T."/>
            <person name="Shi M."/>
            <person name="Liu X."/>
            <person name="Cao Q."/>
            <person name="Hui J.H.L."/>
            <person name="Sookrung N."/>
            <person name="Leung T.F."/>
            <person name="Tungtrongchitr A."/>
            <person name="Tsui S.K.W."/>
        </authorList>
    </citation>
    <scope>NUCLEOTIDE SEQUENCE [LARGE SCALE GENOMIC DNA]</scope>
    <source>
        <strain evidence="15">PWHHKU_190912</strain>
    </source>
</reference>
<evidence type="ECO:0000256" key="7">
    <source>
        <dbReference type="ARBA" id="ARBA00023017"/>
    </source>
</evidence>
<evidence type="ECO:0000259" key="12">
    <source>
        <dbReference type="Pfam" id="PF12774"/>
    </source>
</evidence>
<evidence type="ECO:0000259" key="13">
    <source>
        <dbReference type="Pfam" id="PF12780"/>
    </source>
</evidence>
<feature type="domain" description="Dynein heavy chain hydrolytic ATP-binding dynein motor region" evidence="12">
    <location>
        <begin position="52"/>
        <end position="356"/>
    </location>
</feature>
<evidence type="ECO:0000256" key="6">
    <source>
        <dbReference type="ARBA" id="ARBA00022840"/>
    </source>
</evidence>
<keyword evidence="5" id="KW-0547">Nucleotide-binding</keyword>
<dbReference type="SUPFAM" id="SSF52540">
    <property type="entry name" value="P-loop containing nucleoside triphosphate hydrolases"/>
    <property type="match status" value="2"/>
</dbReference>
<evidence type="ECO:0000256" key="10">
    <source>
        <dbReference type="ARBA" id="ARBA00023212"/>
    </source>
</evidence>
<dbReference type="PANTHER" id="PTHR46961:SF8">
    <property type="entry name" value="DYNEIN AXONEMAL HEAVY CHAIN 7"/>
    <property type="match status" value="1"/>
</dbReference>
<evidence type="ECO:0000256" key="11">
    <source>
        <dbReference type="SAM" id="SignalP"/>
    </source>
</evidence>
<evidence type="ECO:0000256" key="4">
    <source>
        <dbReference type="ARBA" id="ARBA00022701"/>
    </source>
</evidence>
<name>A0ABQ8S6X7_PERAM</name>
<proteinExistence type="inferred from homology"/>
<comment type="subcellular location">
    <subcellularLocation>
        <location evidence="1">Cytoplasm</location>
        <location evidence="1">Cytoskeleton</location>
    </subcellularLocation>
</comment>
<dbReference type="InterPro" id="IPR026983">
    <property type="entry name" value="DHC"/>
</dbReference>
<keyword evidence="3" id="KW-0963">Cytoplasm</keyword>
<dbReference type="Gene3D" id="1.20.58.1120">
    <property type="match status" value="1"/>
</dbReference>
<dbReference type="Gene3D" id="1.20.920.20">
    <property type="match status" value="1"/>
</dbReference>
<evidence type="ECO:0000256" key="2">
    <source>
        <dbReference type="ARBA" id="ARBA00008887"/>
    </source>
</evidence>
<evidence type="ECO:0000313" key="16">
    <source>
        <dbReference type="Proteomes" id="UP001148838"/>
    </source>
</evidence>
<dbReference type="InterPro" id="IPR043157">
    <property type="entry name" value="Dynein_AAA1S"/>
</dbReference>
<dbReference type="Pfam" id="PF12775">
    <property type="entry name" value="AAA_7"/>
    <property type="match status" value="1"/>
</dbReference>
<evidence type="ECO:0000256" key="3">
    <source>
        <dbReference type="ARBA" id="ARBA00022490"/>
    </source>
</evidence>
<keyword evidence="9" id="KW-0505">Motor protein</keyword>
<keyword evidence="6" id="KW-0067">ATP-binding</keyword>
<dbReference type="EMBL" id="JAJSOF020000033">
    <property type="protein sequence ID" value="KAJ4429793.1"/>
    <property type="molecule type" value="Genomic_DNA"/>
</dbReference>
<evidence type="ECO:0000256" key="5">
    <source>
        <dbReference type="ARBA" id="ARBA00022741"/>
    </source>
</evidence>
<dbReference type="PANTHER" id="PTHR46961">
    <property type="entry name" value="DYNEIN HEAVY CHAIN 1, AXONEMAL-LIKE PROTEIN"/>
    <property type="match status" value="1"/>
</dbReference>
<dbReference type="Gene3D" id="1.10.8.710">
    <property type="match status" value="1"/>
</dbReference>
<keyword evidence="8" id="KW-0175">Coiled coil</keyword>
<feature type="signal peptide" evidence="11">
    <location>
        <begin position="1"/>
        <end position="18"/>
    </location>
</feature>
<keyword evidence="10" id="KW-0206">Cytoskeleton</keyword>
<dbReference type="InterPro" id="IPR027417">
    <property type="entry name" value="P-loop_NTPase"/>
</dbReference>
<feature type="domain" description="Dynein heavy chain AAA 5 extension" evidence="14">
    <location>
        <begin position="420"/>
        <end position="537"/>
    </location>
</feature>
<evidence type="ECO:0000256" key="8">
    <source>
        <dbReference type="ARBA" id="ARBA00023054"/>
    </source>
</evidence>
<dbReference type="Proteomes" id="UP001148838">
    <property type="component" value="Unassembled WGS sequence"/>
</dbReference>
<evidence type="ECO:0000256" key="1">
    <source>
        <dbReference type="ARBA" id="ARBA00004245"/>
    </source>
</evidence>
<dbReference type="Gene3D" id="1.20.920.30">
    <property type="match status" value="1"/>
</dbReference>
<evidence type="ECO:0000313" key="15">
    <source>
        <dbReference type="EMBL" id="KAJ4429793.1"/>
    </source>
</evidence>
<sequence>MFLIVSYYSIVLFADTDCTDVSAFEWLSQLRFYWDRDIDDCTVRQTNTYFVYGYEYLGNSGRLVITPLTDRCYITLTTALHLHRGGSPKGPAGTGKTETVKDLGKGLGMYVIVVNCSEGLDFKSMGRMFSGLAQTGAWACFDEFNRINIEVLSVVAQQILSILSALATKAKRFIFEGQELNLVLTCGIFITMNPGYAGRTELPDNLKSMFRPISMIVPDSALIAEIVLFGEGFRDTRVLAKKVYTLYSLATQQLSKQDHYDFGLRGMVALLRYAGRKRRQFPTLPDDEIVLLAMKDMNVAKLTSDDLPLFNGITSDLFPGVDAPVIDYEDLAVAVEAEFLAQGLQAYYLQTCVILYSSDITLSLQVSLLFEVDDLSQASPATVSRCGMVYSDYKDLGWRPYVDSWLQRMQERGELYVKTMKEYFDRYVNAILQFKRLNCQETVPVPELRSVISLCKLLECLAVKENGLDASDESLFENMSKMWFLFCLVWSVCASVDENGRKKLDNIIREMESIFPIKDTVYEYFVDVSSKSLVLWELKLSDTWKYNKELPFFKITVPTVDTVRYQYLVSTLLYNQYECLLVGPVGTGKTMITFMDDLNMPAKEIYGAQPPLELIRQWIDYGFWYDRQKQTLTYVKILYNISTSVTQIYLFSFPQDMLLLAAMGPPGGGRNQISDRLLTKFIVINMTFPSEAQITRIFGTLLIQHVADFDEEVKMIAKTITAASIDLYYAVIAKMLPTPTKIHYLFNLRDISKVNKTDICFRNRIRQYPALVNCTTIDWFKDWPKEALLEVANKYLADVNFLETIGDKKITLGEFEYAAAQEKLRTSVALIFATIHDSVSKYSRKMLTELKRHNYVTPINYLELVAGYKQ</sequence>
<evidence type="ECO:0000259" key="14">
    <source>
        <dbReference type="Pfam" id="PF17852"/>
    </source>
</evidence>
<dbReference type="InterPro" id="IPR041466">
    <property type="entry name" value="Dynein_AAA5_ext"/>
</dbReference>
<accession>A0ABQ8S6X7</accession>
<keyword evidence="11" id="KW-0732">Signal</keyword>
<protein>
    <submittedName>
        <fullName evidence="15">Uncharacterized protein</fullName>
    </submittedName>
</protein>
<dbReference type="Gene3D" id="3.40.50.300">
    <property type="entry name" value="P-loop containing nucleotide triphosphate hydrolases"/>
    <property type="match status" value="4"/>
</dbReference>